<comment type="caution">
    <text evidence="2">The sequence shown here is derived from an EMBL/GenBank/DDBJ whole genome shotgun (WGS) entry which is preliminary data.</text>
</comment>
<dbReference type="OrthoDB" id="74360at2759"/>
<dbReference type="Pfam" id="PF13738">
    <property type="entry name" value="Pyr_redox_3"/>
    <property type="match status" value="1"/>
</dbReference>
<sequence>MATTVTPQPKPVAARAAPTAAAQAQAQAVSTTAQPAKPGMPLPVKATVAMAQEVNPPLVEDAVDEDIAPEYVYGAEEANPDAIKDTDVFALAGQWVDAWNAELEALNAADSNRKPQWDHLVAAHAQLKDQLALTFDFHQYDSRDKIAKVLTETAPKVHPRKFTIDTKADPRYPNSVSVQTVHPASGSTPPIEWVQVVCDFETDQGYGKALLRLISVSDDQAPGGLKAYCIYTGLDQIKGHEERLGARRGEGVNHGQHEGRTSWKENREADFEWGQDKQPTVLIVGGGQGGLNTAARLKVMGVDSLIVEKNDRIGDNWRNRYKFLVLHDPVWYDHLAYINFPDTWPVFTPKDKLGDWFESYAQSMELSYWTQRLVTGAEFDDATKTWTVQVKNLATGDTTTLNPKHVVMSTGHSGEPNVPQFKDQDKFKGEIHHSSQHTTGKAYQGENCLVVGACNSAHDIAQDFYEQGAIPTLLQRSSTCVINSEIGLKITTAGLYEEGGPPTATADLIFQSIPLKLLNMVMQQQYRQTCIAEKELHDSLKRVGFKMDAGYGGTGLFGKYFRRGGGYYIDVGCSKLIADKKINWKQGVEIDRFTENGVVFTDGSTMDNVACVVLATGYSNMRDTARRIFGDKVADRLNPVWGLNDEGDLNTMWRDSGHPNFWYMGGNLALSRFYSKMLALRIIAEEKGFIDH</sequence>
<dbReference type="InterPro" id="IPR050982">
    <property type="entry name" value="Auxin_biosynth/cation_transpt"/>
</dbReference>
<dbReference type="PANTHER" id="PTHR43539:SF68">
    <property type="entry name" value="FLAVIN-BINDING MONOOXYGENASE-LIKE PROTEIN (AFU_ORTHOLOGUE AFUA_4G09220)"/>
    <property type="match status" value="1"/>
</dbReference>
<evidence type="ECO:0000313" key="3">
    <source>
        <dbReference type="Proteomes" id="UP000449547"/>
    </source>
</evidence>
<dbReference type="RefSeq" id="XP_034010094.1">
    <property type="nucleotide sequence ID" value="XM_034158041.1"/>
</dbReference>
<dbReference type="PANTHER" id="PTHR43539">
    <property type="entry name" value="FLAVIN-BINDING MONOOXYGENASE-LIKE PROTEIN (AFU_ORTHOLOGUE AFUA_4G09220)"/>
    <property type="match status" value="1"/>
</dbReference>
<dbReference type="GeneID" id="54783748"/>
<dbReference type="Proteomes" id="UP000449547">
    <property type="component" value="Unassembled WGS sequence"/>
</dbReference>
<dbReference type="InterPro" id="IPR036188">
    <property type="entry name" value="FAD/NAD-bd_sf"/>
</dbReference>
<reference evidence="2 3" key="1">
    <citation type="submission" date="2019-07" db="EMBL/GenBank/DDBJ databases">
        <title>Genome assembly of two rare yeast pathogens: Diutina rugosa and Trichomonascus ciferrii.</title>
        <authorList>
            <person name="Mixao V."/>
            <person name="Saus E."/>
            <person name="Hansen A."/>
            <person name="Lass-Flor C."/>
            <person name="Gabaldon T."/>
        </authorList>
    </citation>
    <scope>NUCLEOTIDE SEQUENCE [LARGE SCALE GENOMIC DNA]</scope>
    <source>
        <strain evidence="2 3">CBS 613</strain>
    </source>
</reference>
<organism evidence="2 3">
    <name type="scientific">Diutina rugosa</name>
    <name type="common">Yeast</name>
    <name type="synonym">Candida rugosa</name>
    <dbReference type="NCBI Taxonomy" id="5481"/>
    <lineage>
        <taxon>Eukaryota</taxon>
        <taxon>Fungi</taxon>
        <taxon>Dikarya</taxon>
        <taxon>Ascomycota</taxon>
        <taxon>Saccharomycotina</taxon>
        <taxon>Pichiomycetes</taxon>
        <taxon>Debaryomycetaceae</taxon>
        <taxon>Diutina</taxon>
    </lineage>
</organism>
<dbReference type="EMBL" id="SWFT01000153">
    <property type="protein sequence ID" value="KAA8897666.1"/>
    <property type="molecule type" value="Genomic_DNA"/>
</dbReference>
<proteinExistence type="predicted"/>
<name>A0A642UEN0_DIURU</name>
<dbReference type="Gene3D" id="3.50.50.60">
    <property type="entry name" value="FAD/NAD(P)-binding domain"/>
    <property type="match status" value="1"/>
</dbReference>
<keyword evidence="3" id="KW-1185">Reference proteome</keyword>
<dbReference type="VEuPathDB" id="FungiDB:DIURU_005097"/>
<dbReference type="AlphaFoldDB" id="A0A642UEN0"/>
<evidence type="ECO:0008006" key="4">
    <source>
        <dbReference type="Google" id="ProtNLM"/>
    </source>
</evidence>
<dbReference type="GO" id="GO:0004497">
    <property type="term" value="F:monooxygenase activity"/>
    <property type="evidence" value="ECO:0007669"/>
    <property type="project" value="TreeGrafter"/>
</dbReference>
<evidence type="ECO:0000313" key="2">
    <source>
        <dbReference type="EMBL" id="KAA8897666.1"/>
    </source>
</evidence>
<protein>
    <recommendedName>
        <fullName evidence="4">FAD/NAD(P)-binding domain-containing protein</fullName>
    </recommendedName>
</protein>
<accession>A0A642UEN0</accession>
<gene>
    <name evidence="2" type="ORF">DIURU_005097</name>
</gene>
<evidence type="ECO:0000256" key="1">
    <source>
        <dbReference type="ARBA" id="ARBA00023002"/>
    </source>
</evidence>
<dbReference type="GO" id="GO:0050660">
    <property type="term" value="F:flavin adenine dinucleotide binding"/>
    <property type="evidence" value="ECO:0007669"/>
    <property type="project" value="TreeGrafter"/>
</dbReference>
<dbReference type="OMA" id="FTHMAYL"/>
<dbReference type="SUPFAM" id="SSF51905">
    <property type="entry name" value="FAD/NAD(P)-binding domain"/>
    <property type="match status" value="1"/>
</dbReference>
<keyword evidence="1" id="KW-0560">Oxidoreductase</keyword>